<keyword evidence="1" id="KW-0472">Membrane</keyword>
<evidence type="ECO:0000313" key="3">
    <source>
        <dbReference type="Proteomes" id="UP000076154"/>
    </source>
</evidence>
<accession>A0A369K646</accession>
<comment type="caution">
    <text evidence="2">The sequence shown here is derived from an EMBL/GenBank/DDBJ whole genome shotgun (WGS) entry which is preliminary data.</text>
</comment>
<evidence type="ECO:0000313" key="2">
    <source>
        <dbReference type="EMBL" id="RDB27264.1"/>
    </source>
</evidence>
<dbReference type="OrthoDB" id="2744793at2759"/>
<feature type="transmembrane region" description="Helical" evidence="1">
    <location>
        <begin position="142"/>
        <end position="171"/>
    </location>
</feature>
<organism evidence="2 3">
    <name type="scientific">Hypsizygus marmoreus</name>
    <name type="common">White beech mushroom</name>
    <name type="synonym">Agaricus marmoreus</name>
    <dbReference type="NCBI Taxonomy" id="39966"/>
    <lineage>
        <taxon>Eukaryota</taxon>
        <taxon>Fungi</taxon>
        <taxon>Dikarya</taxon>
        <taxon>Basidiomycota</taxon>
        <taxon>Agaricomycotina</taxon>
        <taxon>Agaricomycetes</taxon>
        <taxon>Agaricomycetidae</taxon>
        <taxon>Agaricales</taxon>
        <taxon>Tricholomatineae</taxon>
        <taxon>Lyophyllaceae</taxon>
        <taxon>Hypsizygus</taxon>
    </lineage>
</organism>
<feature type="transmembrane region" description="Helical" evidence="1">
    <location>
        <begin position="55"/>
        <end position="77"/>
    </location>
</feature>
<dbReference type="Proteomes" id="UP000076154">
    <property type="component" value="Unassembled WGS sequence"/>
</dbReference>
<keyword evidence="3" id="KW-1185">Reference proteome</keyword>
<dbReference type="InParanoid" id="A0A369K646"/>
<keyword evidence="1" id="KW-0812">Transmembrane</keyword>
<feature type="transmembrane region" description="Helical" evidence="1">
    <location>
        <begin position="20"/>
        <end position="43"/>
    </location>
</feature>
<proteinExistence type="predicted"/>
<feature type="transmembrane region" description="Helical" evidence="1">
    <location>
        <begin position="191"/>
        <end position="213"/>
    </location>
</feature>
<name>A0A369K646_HYPMA</name>
<gene>
    <name evidence="2" type="ORF">Hypma_004351</name>
</gene>
<protein>
    <submittedName>
        <fullName evidence="2">Uncharacterized protein</fullName>
    </submittedName>
</protein>
<dbReference type="AlphaFoldDB" id="A0A369K646"/>
<reference evidence="2" key="1">
    <citation type="submission" date="2018-04" db="EMBL/GenBank/DDBJ databases">
        <title>Whole genome sequencing of Hypsizygus marmoreus.</title>
        <authorList>
            <person name="Choi I.-G."/>
            <person name="Min B."/>
            <person name="Kim J.-G."/>
            <person name="Kim S."/>
            <person name="Oh Y.-L."/>
            <person name="Kong W.-S."/>
            <person name="Park H."/>
            <person name="Jeong J."/>
            <person name="Song E.-S."/>
        </authorList>
    </citation>
    <scope>NUCLEOTIDE SEQUENCE [LARGE SCALE GENOMIC DNA]</scope>
    <source>
        <strain evidence="2">51987-8</strain>
    </source>
</reference>
<feature type="transmembrane region" description="Helical" evidence="1">
    <location>
        <begin position="234"/>
        <end position="252"/>
    </location>
</feature>
<sequence length="359" mass="40136">MSSNSEVLMEVGEDFVVKVARVVPGAICYGVYLVLIYFLAAVFYRHGLRSRASSFFLPLVTILMFFGGTIFLCLDVADLVRRMQVVLVNNPEQTFQQKLDEANESLKKLVWTGQMLFIFMLILGDSVVVWRTWAIFQGYRMWVVIPISTWLGSVIAAIFELGCHLHTHWAINDLSPHAKSVGAKRCADADLSSYTLSFVTNMFCTSLIAFKAWRHRRVMAKYLGSARRKTQVERILTLLMESGSVYLLLYTLQAVPIYGAQLTRSGLLAFNVVNAIIQQAMGMYPTAIIVLVKMQKSPWDATEVSQNVKSGLEFAHSEVSHPESDTTVSASQPGGATIAMVNLSNWKEPTHDKEPHSIV</sequence>
<evidence type="ECO:0000256" key="1">
    <source>
        <dbReference type="SAM" id="Phobius"/>
    </source>
</evidence>
<feature type="transmembrane region" description="Helical" evidence="1">
    <location>
        <begin position="109"/>
        <end position="130"/>
    </location>
</feature>
<keyword evidence="1" id="KW-1133">Transmembrane helix</keyword>
<dbReference type="EMBL" id="LUEZ02000017">
    <property type="protein sequence ID" value="RDB27264.1"/>
    <property type="molecule type" value="Genomic_DNA"/>
</dbReference>
<feature type="transmembrane region" description="Helical" evidence="1">
    <location>
        <begin position="272"/>
        <end position="292"/>
    </location>
</feature>